<comment type="caution">
    <text evidence="3">The sequence shown here is derived from an EMBL/GenBank/DDBJ whole genome shotgun (WGS) entry which is preliminary data.</text>
</comment>
<dbReference type="AlphaFoldDB" id="A0A8J3CJQ5"/>
<feature type="compositionally biased region" description="Low complexity" evidence="1">
    <location>
        <begin position="221"/>
        <end position="235"/>
    </location>
</feature>
<feature type="compositionally biased region" description="Low complexity" evidence="1">
    <location>
        <begin position="132"/>
        <end position="145"/>
    </location>
</feature>
<keyword evidence="2" id="KW-0812">Transmembrane</keyword>
<feature type="compositionally biased region" description="Basic and acidic residues" evidence="1">
    <location>
        <begin position="369"/>
        <end position="380"/>
    </location>
</feature>
<feature type="compositionally biased region" description="Basic residues" evidence="1">
    <location>
        <begin position="151"/>
        <end position="162"/>
    </location>
</feature>
<sequence>MDTASTSAPQAPRDHEPPAAPSESKDSEQQKAKDEKSEKGRAEKALLAAQEAEVHRASRARAIAVGVPGAGVAATMTAANYGPGPLLAAAGVGVVGAGVAYVARRRRAAVDGEDKGRKAKGSVEGVSRRVAGQTTSRTGETSTSGAPTGGRGRRGMLGRLRNRGAGASGGGVGAGLAGSTTGRRGFARRSGGRTPNGSSPASFGTGTGKKTVLGRKGKQGAGSHAAGAKGATGTTSRMGQIPGGRGALRGPGKANFLGAASRRGRNAGVTSKAGHGKATGAGQMRGGTGHGASRAGRSWGGGRAGSTGRAARPSRTPGSSRGWGGHPAGPASAGRHRATGFGGTRRRPSHLGSGVHRSSGAMPGRRHTAGHERSSVDHCGRSRGRKIALAVAGTAQLGLAATWLAPAVASAASTAAAGVGPVLMTAGVGLGTYGAVRAARTTRGRIFLRQARIRGRYGARYIAGWAYAHAPFWRWWEQRRQQNRAHAETPAEAVGVLQAEPVVEPIIEDPPAAPPSPEDIVDAEIVDEEHQQPTREPARAPLLTLAAPLELPAPLARQPELSPREITMSTPLHDIMQSIAAAPGMVPGSGPDAELYVDAIPQAIEALAAKVRADLLSIAAHLPQHADSIQALHSIADAIGGVGTQAAEQVQTWKDSATWVWRS</sequence>
<organism evidence="3 4">
    <name type="scientific">Longimycelium tulufanense</name>
    <dbReference type="NCBI Taxonomy" id="907463"/>
    <lineage>
        <taxon>Bacteria</taxon>
        <taxon>Bacillati</taxon>
        <taxon>Actinomycetota</taxon>
        <taxon>Actinomycetes</taxon>
        <taxon>Pseudonocardiales</taxon>
        <taxon>Pseudonocardiaceae</taxon>
        <taxon>Longimycelium</taxon>
    </lineage>
</organism>
<proteinExistence type="predicted"/>
<gene>
    <name evidence="3" type="ORF">GCM10012275_54810</name>
</gene>
<feature type="compositionally biased region" description="Basic and acidic residues" evidence="1">
    <location>
        <begin position="12"/>
        <end position="44"/>
    </location>
</feature>
<feature type="transmembrane region" description="Helical" evidence="2">
    <location>
        <begin position="457"/>
        <end position="476"/>
    </location>
</feature>
<protein>
    <submittedName>
        <fullName evidence="3">Uncharacterized protein</fullName>
    </submittedName>
</protein>
<feature type="region of interest" description="Disordered" evidence="1">
    <location>
        <begin position="111"/>
        <end position="381"/>
    </location>
</feature>
<evidence type="ECO:0000313" key="3">
    <source>
        <dbReference type="EMBL" id="GGM77220.1"/>
    </source>
</evidence>
<keyword evidence="2" id="KW-1133">Transmembrane helix</keyword>
<evidence type="ECO:0000313" key="4">
    <source>
        <dbReference type="Proteomes" id="UP000637578"/>
    </source>
</evidence>
<feature type="compositionally biased region" description="Gly residues" evidence="1">
    <location>
        <begin position="277"/>
        <end position="290"/>
    </location>
</feature>
<dbReference type="EMBL" id="BMMK01000038">
    <property type="protein sequence ID" value="GGM77220.1"/>
    <property type="molecule type" value="Genomic_DNA"/>
</dbReference>
<reference evidence="3" key="2">
    <citation type="submission" date="2020-09" db="EMBL/GenBank/DDBJ databases">
        <authorList>
            <person name="Sun Q."/>
            <person name="Zhou Y."/>
        </authorList>
    </citation>
    <scope>NUCLEOTIDE SEQUENCE</scope>
    <source>
        <strain evidence="3">CGMCC 4.5737</strain>
    </source>
</reference>
<accession>A0A8J3CJQ5</accession>
<feature type="compositionally biased region" description="Gly residues" evidence="1">
    <location>
        <begin position="166"/>
        <end position="176"/>
    </location>
</feature>
<feature type="region of interest" description="Disordered" evidence="1">
    <location>
        <begin position="1"/>
        <end position="46"/>
    </location>
</feature>
<feature type="transmembrane region" description="Helical" evidence="2">
    <location>
        <begin position="85"/>
        <end position="103"/>
    </location>
</feature>
<feature type="transmembrane region" description="Helical" evidence="2">
    <location>
        <begin position="387"/>
        <end position="409"/>
    </location>
</feature>
<dbReference type="RefSeq" id="WP_189061314.1">
    <property type="nucleotide sequence ID" value="NZ_BMMK01000038.1"/>
</dbReference>
<evidence type="ECO:0000256" key="1">
    <source>
        <dbReference type="SAM" id="MobiDB-lite"/>
    </source>
</evidence>
<feature type="transmembrane region" description="Helical" evidence="2">
    <location>
        <begin position="415"/>
        <end position="436"/>
    </location>
</feature>
<feature type="compositionally biased region" description="Polar residues" evidence="1">
    <location>
        <begin position="195"/>
        <end position="204"/>
    </location>
</feature>
<keyword evidence="4" id="KW-1185">Reference proteome</keyword>
<feature type="compositionally biased region" description="Low complexity" evidence="1">
    <location>
        <begin position="306"/>
        <end position="315"/>
    </location>
</feature>
<feature type="compositionally biased region" description="Basic residues" evidence="1">
    <location>
        <begin position="334"/>
        <end position="349"/>
    </location>
</feature>
<name>A0A8J3CJQ5_9PSEU</name>
<evidence type="ECO:0000256" key="2">
    <source>
        <dbReference type="SAM" id="Phobius"/>
    </source>
</evidence>
<dbReference type="Proteomes" id="UP000637578">
    <property type="component" value="Unassembled WGS sequence"/>
</dbReference>
<reference evidence="3" key="1">
    <citation type="journal article" date="2014" name="Int. J. Syst. Evol. Microbiol.">
        <title>Complete genome sequence of Corynebacterium casei LMG S-19264T (=DSM 44701T), isolated from a smear-ripened cheese.</title>
        <authorList>
            <consortium name="US DOE Joint Genome Institute (JGI-PGF)"/>
            <person name="Walter F."/>
            <person name="Albersmeier A."/>
            <person name="Kalinowski J."/>
            <person name="Ruckert C."/>
        </authorList>
    </citation>
    <scope>NUCLEOTIDE SEQUENCE</scope>
    <source>
        <strain evidence="3">CGMCC 4.5737</strain>
    </source>
</reference>
<keyword evidence="2" id="KW-0472">Membrane</keyword>